<reference evidence="3" key="1">
    <citation type="submission" date="2021-01" db="EMBL/GenBank/DDBJ databases">
        <authorList>
            <person name="Corre E."/>
            <person name="Pelletier E."/>
            <person name="Niang G."/>
            <person name="Scheremetjew M."/>
            <person name="Finn R."/>
            <person name="Kale V."/>
            <person name="Holt S."/>
            <person name="Cochrane G."/>
            <person name="Meng A."/>
            <person name="Brown T."/>
            <person name="Cohen L."/>
        </authorList>
    </citation>
    <scope>NUCLEOTIDE SEQUENCE</scope>
    <source>
        <strain evidence="3">CCMP127</strain>
    </source>
</reference>
<organism evidence="3">
    <name type="scientific">Amphora coffeiformis</name>
    <dbReference type="NCBI Taxonomy" id="265554"/>
    <lineage>
        <taxon>Eukaryota</taxon>
        <taxon>Sar</taxon>
        <taxon>Stramenopiles</taxon>
        <taxon>Ochrophyta</taxon>
        <taxon>Bacillariophyta</taxon>
        <taxon>Bacillariophyceae</taxon>
        <taxon>Bacillariophycidae</taxon>
        <taxon>Thalassiophysales</taxon>
        <taxon>Catenulaceae</taxon>
        <taxon>Amphora</taxon>
    </lineage>
</organism>
<proteinExistence type="predicted"/>
<feature type="signal peptide" evidence="1">
    <location>
        <begin position="1"/>
        <end position="27"/>
    </location>
</feature>
<evidence type="ECO:0000313" key="3">
    <source>
        <dbReference type="EMBL" id="CAE0401942.1"/>
    </source>
</evidence>
<sequence length="469" mass="51632">MRLFSQPLYALVAASSMSLVPVQLVQASVECPATCSPSGSDVSFFNDSTPGAVNSSAQVSDFADVDVGLRFSSSEKGLLTGLAYYYVANDNCNNDGVTGTLWEVTDSSDVDAVAAEVIASVTFGKPTATGWITAQFDCAQLIENDKDYIVTYRAIEGACYSYTYDYFDSAASIASPLTAPQGVNGVYNYNGDGSETFAVFKTTNYWVDLIFQKCNSNGGGGGDPHFARWGRERDSFHGECDLVMVQSNKFHNGAGLDLHVRTTLHSSFVYSYIESAALQVGDYILEIERSQFFVNGIQHSSQDLPLTFGGDYKYTITNLKNTNAVQLYEVDLHDHSSVTFKFYKHYLTIDISANPLEFNDSVGLLGEFSTGDMYGRDGKSMSNFEEYGFEWQVRPEDPHLFLHDRAPQLPYERCRMPQTVGSAQRRHLRENSILLEEANKACASQQGKNFGLCVSDVMITGDIGLAEAW</sequence>
<dbReference type="EMBL" id="HBIM01000286">
    <property type="protein sequence ID" value="CAE0401942.1"/>
    <property type="molecule type" value="Transcribed_RNA"/>
</dbReference>
<keyword evidence="1" id="KW-0732">Signal</keyword>
<gene>
    <name evidence="3" type="ORF">ACOF00016_LOCUS253</name>
</gene>
<evidence type="ECO:0000259" key="2">
    <source>
        <dbReference type="Pfam" id="PF13313"/>
    </source>
</evidence>
<accession>A0A7S3P3E7</accession>
<protein>
    <recommendedName>
        <fullName evidence="2">DUF4082 domain-containing protein</fullName>
    </recommendedName>
</protein>
<dbReference type="Pfam" id="PF13313">
    <property type="entry name" value="DUF4082"/>
    <property type="match status" value="1"/>
</dbReference>
<dbReference type="AlphaFoldDB" id="A0A7S3P3E7"/>
<dbReference type="InterPro" id="IPR025141">
    <property type="entry name" value="DUF4082"/>
</dbReference>
<feature type="domain" description="DUF4082" evidence="2">
    <location>
        <begin position="55"/>
        <end position="207"/>
    </location>
</feature>
<name>A0A7S3P3E7_9STRA</name>
<feature type="chain" id="PRO_5031537566" description="DUF4082 domain-containing protein" evidence="1">
    <location>
        <begin position="28"/>
        <end position="469"/>
    </location>
</feature>
<evidence type="ECO:0000256" key="1">
    <source>
        <dbReference type="SAM" id="SignalP"/>
    </source>
</evidence>